<dbReference type="InterPro" id="IPR015421">
    <property type="entry name" value="PyrdxlP-dep_Trfase_major"/>
</dbReference>
<evidence type="ECO:0000313" key="3">
    <source>
        <dbReference type="EMBL" id="KAK4459249.1"/>
    </source>
</evidence>
<accession>A0AAV9HGX0</accession>
<dbReference type="Gene3D" id="3.40.640.10">
    <property type="entry name" value="Type I PLP-dependent aspartate aminotransferase-like (Major domain)"/>
    <property type="match status" value="1"/>
</dbReference>
<evidence type="ECO:0000259" key="2">
    <source>
        <dbReference type="Pfam" id="PF00155"/>
    </source>
</evidence>
<dbReference type="Gene3D" id="3.90.1150.10">
    <property type="entry name" value="Aspartate Aminotransferase, domain 1"/>
    <property type="match status" value="1"/>
</dbReference>
<comment type="caution">
    <text evidence="3">The sequence shown here is derived from an EMBL/GenBank/DDBJ whole genome shotgun (WGS) entry which is preliminary data.</text>
</comment>
<sequence length="523" mass="57083">MSTSNRKENIQSPPLKVSRLSSLQPRLLDDCLPPAAPPHPKSEDVDGGGGNNSKPAPSLINLLRGWPNPSLLAVEQLKRATGTVLEDKKVWIPGLEYAPDPGFVPLRGRIAEWTAKHYGQKTSADEICITGGASQSLANILLSFTDPGVTRAVWMAAPCYFLACPIFEDAGLGERMRAVPEDDEGVDVEVLRKLMREFEANGSEIEYKPTRNPYPHRKHYRHLIYLVPTFSNPSGKTMGLKSRRALVELAREFDALLVCDDVYDFLQWPVLDQVPAADAPVELPNEMLPRLSDIDISLGRSQHSTPEKNFGHAVSNGSFSKLAGPGVRTGWVHGTPDFVVGLSQTGATRSGGAPSQFSAIVMDEMLRNGDLDKHLSETVRPALQRRHALITKLIREELEAGYGCKLVEQENEGKEGGDAIKLFGGYFVWIKLPEGVKASEVAQAAKKEGNLIVAEGPLFEVAGDEDAAKFDGFLRLSFAWEEEEGLVEGVKRLSAVLKRVVAGEKPVKGLDGAAEDGNESEYK</sequence>
<dbReference type="InterPro" id="IPR004839">
    <property type="entry name" value="Aminotransferase_I/II_large"/>
</dbReference>
<evidence type="ECO:0000256" key="1">
    <source>
        <dbReference type="SAM" id="MobiDB-lite"/>
    </source>
</evidence>
<dbReference type="InterPro" id="IPR015424">
    <property type="entry name" value="PyrdxlP-dep_Trfase"/>
</dbReference>
<feature type="domain" description="Aminotransferase class I/classII large" evidence="2">
    <location>
        <begin position="96"/>
        <end position="492"/>
    </location>
</feature>
<dbReference type="Pfam" id="PF00155">
    <property type="entry name" value="Aminotran_1_2"/>
    <property type="match status" value="1"/>
</dbReference>
<keyword evidence="3" id="KW-0032">Aminotransferase</keyword>
<dbReference type="GO" id="GO:0030170">
    <property type="term" value="F:pyridoxal phosphate binding"/>
    <property type="evidence" value="ECO:0007669"/>
    <property type="project" value="InterPro"/>
</dbReference>
<proteinExistence type="predicted"/>
<keyword evidence="3" id="KW-0808">Transferase</keyword>
<dbReference type="SUPFAM" id="SSF53383">
    <property type="entry name" value="PLP-dependent transferases"/>
    <property type="match status" value="1"/>
</dbReference>
<name>A0AAV9HGX0_9PEZI</name>
<dbReference type="PANTHER" id="PTHR42858">
    <property type="entry name" value="AMINOTRANSFERASE"/>
    <property type="match status" value="1"/>
</dbReference>
<dbReference type="AlphaFoldDB" id="A0AAV9HGX0"/>
<dbReference type="InterPro" id="IPR015422">
    <property type="entry name" value="PyrdxlP-dep_Trfase_small"/>
</dbReference>
<organism evidence="3 4">
    <name type="scientific">Cladorrhinum samala</name>
    <dbReference type="NCBI Taxonomy" id="585594"/>
    <lineage>
        <taxon>Eukaryota</taxon>
        <taxon>Fungi</taxon>
        <taxon>Dikarya</taxon>
        <taxon>Ascomycota</taxon>
        <taxon>Pezizomycotina</taxon>
        <taxon>Sordariomycetes</taxon>
        <taxon>Sordariomycetidae</taxon>
        <taxon>Sordariales</taxon>
        <taxon>Podosporaceae</taxon>
        <taxon>Cladorrhinum</taxon>
    </lineage>
</organism>
<protein>
    <submittedName>
        <fullName evidence="3">Aminotransferase</fullName>
    </submittedName>
</protein>
<reference evidence="3" key="2">
    <citation type="submission" date="2023-06" db="EMBL/GenBank/DDBJ databases">
        <authorList>
            <consortium name="Lawrence Berkeley National Laboratory"/>
            <person name="Mondo S.J."/>
            <person name="Hensen N."/>
            <person name="Bonometti L."/>
            <person name="Westerberg I."/>
            <person name="Brannstrom I.O."/>
            <person name="Guillou S."/>
            <person name="Cros-Aarteil S."/>
            <person name="Calhoun S."/>
            <person name="Haridas S."/>
            <person name="Kuo A."/>
            <person name="Pangilinan J."/>
            <person name="Riley R."/>
            <person name="Labutti K."/>
            <person name="Andreopoulos B."/>
            <person name="Lipzen A."/>
            <person name="Chen C."/>
            <person name="Yanf M."/>
            <person name="Daum C."/>
            <person name="Ng V."/>
            <person name="Clum A."/>
            <person name="Steindorff A."/>
            <person name="Ohm R."/>
            <person name="Martin F."/>
            <person name="Silar P."/>
            <person name="Natvig D."/>
            <person name="Lalanne C."/>
            <person name="Gautier V."/>
            <person name="Ament-Velasquez S.L."/>
            <person name="Kruys A."/>
            <person name="Hutchinson M.I."/>
            <person name="Powell A.J."/>
            <person name="Barry K."/>
            <person name="Miller A.N."/>
            <person name="Grigoriev I.V."/>
            <person name="Debuchy R."/>
            <person name="Gladieux P."/>
            <person name="Thoren M.H."/>
            <person name="Johannesson H."/>
        </authorList>
    </citation>
    <scope>NUCLEOTIDE SEQUENCE</scope>
    <source>
        <strain evidence="3">PSN324</strain>
    </source>
</reference>
<dbReference type="Proteomes" id="UP001321749">
    <property type="component" value="Unassembled WGS sequence"/>
</dbReference>
<reference evidence="3" key="1">
    <citation type="journal article" date="2023" name="Mol. Phylogenet. Evol.">
        <title>Genome-scale phylogeny and comparative genomics of the fungal order Sordariales.</title>
        <authorList>
            <person name="Hensen N."/>
            <person name="Bonometti L."/>
            <person name="Westerberg I."/>
            <person name="Brannstrom I.O."/>
            <person name="Guillou S."/>
            <person name="Cros-Aarteil S."/>
            <person name="Calhoun S."/>
            <person name="Haridas S."/>
            <person name="Kuo A."/>
            <person name="Mondo S."/>
            <person name="Pangilinan J."/>
            <person name="Riley R."/>
            <person name="LaButti K."/>
            <person name="Andreopoulos B."/>
            <person name="Lipzen A."/>
            <person name="Chen C."/>
            <person name="Yan M."/>
            <person name="Daum C."/>
            <person name="Ng V."/>
            <person name="Clum A."/>
            <person name="Steindorff A."/>
            <person name="Ohm R.A."/>
            <person name="Martin F."/>
            <person name="Silar P."/>
            <person name="Natvig D.O."/>
            <person name="Lalanne C."/>
            <person name="Gautier V."/>
            <person name="Ament-Velasquez S.L."/>
            <person name="Kruys A."/>
            <person name="Hutchinson M.I."/>
            <person name="Powell A.J."/>
            <person name="Barry K."/>
            <person name="Miller A.N."/>
            <person name="Grigoriev I.V."/>
            <person name="Debuchy R."/>
            <person name="Gladieux P."/>
            <person name="Hiltunen Thoren M."/>
            <person name="Johannesson H."/>
        </authorList>
    </citation>
    <scope>NUCLEOTIDE SEQUENCE</scope>
    <source>
        <strain evidence="3">PSN324</strain>
    </source>
</reference>
<feature type="region of interest" description="Disordered" evidence="1">
    <location>
        <begin position="27"/>
        <end position="59"/>
    </location>
</feature>
<evidence type="ECO:0000313" key="4">
    <source>
        <dbReference type="Proteomes" id="UP001321749"/>
    </source>
</evidence>
<keyword evidence="4" id="KW-1185">Reference proteome</keyword>
<gene>
    <name evidence="3" type="ORF">QBC42DRAFT_289754</name>
</gene>
<dbReference type="CDD" id="cd00609">
    <property type="entry name" value="AAT_like"/>
    <property type="match status" value="1"/>
</dbReference>
<dbReference type="EMBL" id="MU865042">
    <property type="protein sequence ID" value="KAK4459249.1"/>
    <property type="molecule type" value="Genomic_DNA"/>
</dbReference>
<dbReference type="GO" id="GO:0047536">
    <property type="term" value="F:2-aminoadipate transaminase activity"/>
    <property type="evidence" value="ECO:0007669"/>
    <property type="project" value="TreeGrafter"/>
</dbReference>
<dbReference type="PANTHER" id="PTHR42858:SF1">
    <property type="entry name" value="LD15494P"/>
    <property type="match status" value="1"/>
</dbReference>